<organism evidence="2">
    <name type="scientific">Mycoplasmopsis californica HAZ160_1</name>
    <dbReference type="NCBI Taxonomy" id="1397850"/>
    <lineage>
        <taxon>Bacteria</taxon>
        <taxon>Bacillati</taxon>
        <taxon>Mycoplasmatota</taxon>
        <taxon>Mycoplasmoidales</taxon>
        <taxon>Metamycoplasmataceae</taxon>
        <taxon>Mycoplasmopsis</taxon>
    </lineage>
</organism>
<gene>
    <name evidence="2" type="ORF">MCAL160_0869</name>
</gene>
<dbReference type="Gene3D" id="3.30.2010.10">
    <property type="entry name" value="Metalloproteases ('zincins'), catalytic domain"/>
    <property type="match status" value="1"/>
</dbReference>
<sequence length="249" mass="30213">MLNSLHEYKRNGTVYKIFYTKYYLEKNWSKIQIFDKNKIIFICGFQKKEALADIDIKINEAFEQDKVNYKDEWVVFTADENEEIDFLGNKYYLKFAYRPKTRTQIDINEQKRHLIFGMDPKYRENPERRFKQMQKALIDILIHYITPYHQKLSDDMNCAQTPFNIKLVKGFWGRNTTKIIEGNKQNFISYNLKLITLAHKYIYNVIAHELVHNSISRHNKIFFDEVEKFARTRDLKFPRTFFQPTRYII</sequence>
<reference evidence="2" key="2">
    <citation type="journal article" date="2014" name="Genome Announc.">
        <title>Complete Genome Sequence of Mycoplasma californicum Strain HAZ160_1 from Bovine Mastitic Milk in Japan.</title>
        <authorList>
            <person name="Hata E."/>
            <person name="Murakami K."/>
        </authorList>
    </citation>
    <scope>NUCLEOTIDE SEQUENCE</scope>
    <source>
        <strain evidence="2">HAZ160_1</strain>
    </source>
</reference>
<dbReference type="InterPro" id="IPR002725">
    <property type="entry name" value="YgjP-like_metallopeptidase"/>
</dbReference>
<accession>A0AAT9F8L2</accession>
<name>A0AAT9F8L2_9BACT</name>
<dbReference type="EMBL" id="AP013353">
    <property type="protein sequence ID" value="BAP01241.1"/>
    <property type="molecule type" value="Genomic_DNA"/>
</dbReference>
<reference evidence="2" key="3">
    <citation type="journal article" date="2019" name="Vet. Microbiol.">
        <title>Mutations associated with change of susceptibility to lincosamides and/or macrolides in field and laboratory-derived Mycoplasma californicum strains in Japan, and development of a rapid detection method for these mutations.</title>
        <authorList>
            <person name="Hata E."/>
            <person name="Nagai K."/>
            <person name="Murakami K."/>
        </authorList>
    </citation>
    <scope>NUCLEOTIDE SEQUENCE</scope>
    <source>
        <strain evidence="2">HAZ160_1</strain>
    </source>
</reference>
<dbReference type="Pfam" id="PF01863">
    <property type="entry name" value="YgjP-like"/>
    <property type="match status" value="1"/>
</dbReference>
<evidence type="ECO:0000313" key="2">
    <source>
        <dbReference type="EMBL" id="BAP01241.1"/>
    </source>
</evidence>
<dbReference type="RefSeq" id="WP_041103296.1">
    <property type="nucleotide sequence ID" value="NZ_AP013353.1"/>
</dbReference>
<evidence type="ECO:0000259" key="1">
    <source>
        <dbReference type="Pfam" id="PF01863"/>
    </source>
</evidence>
<reference evidence="2" key="4">
    <citation type="submission" date="2024-06" db="EMBL/GenBank/DDBJ databases">
        <authorList>
            <consortium name="Mycoplasma californicum genome sequencing consortium"/>
            <person name="Hata E."/>
            <person name="Tanaka K."/>
            <person name="Tamamura Y."/>
        </authorList>
    </citation>
    <scope>NUCLEOTIDE SEQUENCE</scope>
    <source>
        <strain evidence="2">HAZ160_1</strain>
    </source>
</reference>
<reference evidence="2" key="1">
    <citation type="journal article" date="2014" name="Appl. Environ. Microbiol.">
        <title>Molecular Epidemiology of Cases of Mycoplasma californicum Infection in Japan.</title>
        <authorList>
            <person name="Hata E."/>
            <person name="Suzuki K."/>
            <person name="Hanyu H."/>
            <person name="Itoh M."/>
            <person name="Higuchi H."/>
            <person name="Kobayashi H."/>
        </authorList>
    </citation>
    <scope>NUCLEOTIDE SEQUENCE</scope>
    <source>
        <strain evidence="2">HAZ160_1</strain>
    </source>
</reference>
<feature type="domain" description="YgjP-like metallopeptidase" evidence="1">
    <location>
        <begin position="79"/>
        <end position="229"/>
    </location>
</feature>
<proteinExistence type="predicted"/>
<dbReference type="AlphaFoldDB" id="A0AAT9F8L2"/>
<protein>
    <recommendedName>
        <fullName evidence="1">YgjP-like metallopeptidase domain-containing protein</fullName>
    </recommendedName>
</protein>
<dbReference type="KEGG" id="mcm:MCAL160_0869"/>